<keyword evidence="1 4" id="KW-0349">Heme</keyword>
<evidence type="ECO:0000256" key="4">
    <source>
        <dbReference type="PROSITE-ProRule" id="PRU00433"/>
    </source>
</evidence>
<name>A0A8J3H0Z3_9RHOB</name>
<dbReference type="Pfam" id="PF07995">
    <property type="entry name" value="GSDH"/>
    <property type="match status" value="1"/>
</dbReference>
<keyword evidence="7" id="KW-1185">Reference proteome</keyword>
<dbReference type="InterPro" id="IPR011042">
    <property type="entry name" value="6-blade_b-propeller_TolB-like"/>
</dbReference>
<dbReference type="GO" id="GO:0020037">
    <property type="term" value="F:heme binding"/>
    <property type="evidence" value="ECO:0007669"/>
    <property type="project" value="InterPro"/>
</dbReference>
<protein>
    <recommendedName>
        <fullName evidence="5">Cytochrome c domain-containing protein</fullName>
    </recommendedName>
</protein>
<sequence length="566" mass="62028">MRRFSVLFSALATLILGLVGGAYLATHHSEPIAAFYNKVAKKTGRLLGMEAEKENTVGYIESTFLRFATKLYRLPDTNWKKGGGLTVMGDTLLLIIQDGRIYRFEDGKGLIQTGIEVPDNGFADYVDLVKQPEFSNQVHKPDSMRYNDILYVDSDASGFRGLIISYTFFDREKRCHGSRLAKLPFDGIPDLKSFAAAAADWDVFFETTPCLPFRLQGTALEGIQAGGRMALHPDGRLIFASGDYAHDGIETPDIGLMDPAVLYGKVISIVIPTGEFRVLSVGHRNLQGVTVDTKGEIWTVEHGVRGGDELNHIREGLNYGWPKESLGTLYTGQPLPFDGPPGRHDTYTRPAFAWLPSAATSALTTIDNFDPTWDGDLLAGALSSPEYGQSLYHIRTDGDSVVFVERIELERRVRYVTQFGKRIALWLDLTDLMILTPVEREDPLGRAIDALAEAYDADVVASTKGLLQACSECHSFMPAQSAAGPTLNGVVGRKVAGTAFEGYSEALSNAGGTWEEDRLKAFVSDPQSIAPGTPMPAIPVQDPRVLDALVFTLRHADTSADEHLKY</sequence>
<reference evidence="6" key="1">
    <citation type="journal article" date="2014" name="Int. J. Syst. Evol. Microbiol.">
        <title>Complete genome sequence of Corynebacterium casei LMG S-19264T (=DSM 44701T), isolated from a smear-ripened cheese.</title>
        <authorList>
            <consortium name="US DOE Joint Genome Institute (JGI-PGF)"/>
            <person name="Walter F."/>
            <person name="Albersmeier A."/>
            <person name="Kalinowski J."/>
            <person name="Ruckert C."/>
        </authorList>
    </citation>
    <scope>NUCLEOTIDE SEQUENCE</scope>
    <source>
        <strain evidence="6">KCTC 42650</strain>
    </source>
</reference>
<dbReference type="InterPro" id="IPR011041">
    <property type="entry name" value="Quinoprot_gluc/sorb_DH_b-prop"/>
</dbReference>
<gene>
    <name evidence="6" type="ORF">GCM10017056_37970</name>
</gene>
<dbReference type="GO" id="GO:0046872">
    <property type="term" value="F:metal ion binding"/>
    <property type="evidence" value="ECO:0007669"/>
    <property type="project" value="UniProtKB-KW"/>
</dbReference>
<dbReference type="SUPFAM" id="SSF46626">
    <property type="entry name" value="Cytochrome c"/>
    <property type="match status" value="1"/>
</dbReference>
<dbReference type="Proteomes" id="UP000626220">
    <property type="component" value="Unassembled WGS sequence"/>
</dbReference>
<organism evidence="6 7">
    <name type="scientific">Seohaeicola zhoushanensis</name>
    <dbReference type="NCBI Taxonomy" id="1569283"/>
    <lineage>
        <taxon>Bacteria</taxon>
        <taxon>Pseudomonadati</taxon>
        <taxon>Pseudomonadota</taxon>
        <taxon>Alphaproteobacteria</taxon>
        <taxon>Rhodobacterales</taxon>
        <taxon>Roseobacteraceae</taxon>
        <taxon>Seohaeicola</taxon>
    </lineage>
</organism>
<dbReference type="Gene3D" id="2.120.10.30">
    <property type="entry name" value="TolB, C-terminal domain"/>
    <property type="match status" value="1"/>
</dbReference>
<feature type="domain" description="Cytochrome c" evidence="5">
    <location>
        <begin position="457"/>
        <end position="566"/>
    </location>
</feature>
<dbReference type="EMBL" id="BNCJ01000014">
    <property type="protein sequence ID" value="GHF63116.1"/>
    <property type="molecule type" value="Genomic_DNA"/>
</dbReference>
<dbReference type="InterPro" id="IPR036909">
    <property type="entry name" value="Cyt_c-like_dom_sf"/>
</dbReference>
<reference evidence="6" key="2">
    <citation type="submission" date="2020-09" db="EMBL/GenBank/DDBJ databases">
        <authorList>
            <person name="Sun Q."/>
            <person name="Kim S."/>
        </authorList>
    </citation>
    <scope>NUCLEOTIDE SEQUENCE</scope>
    <source>
        <strain evidence="6">KCTC 42650</strain>
    </source>
</reference>
<dbReference type="SUPFAM" id="SSF50952">
    <property type="entry name" value="Soluble quinoprotein glucose dehydrogenase"/>
    <property type="match status" value="1"/>
</dbReference>
<comment type="caution">
    <text evidence="6">The sequence shown here is derived from an EMBL/GenBank/DDBJ whole genome shotgun (WGS) entry which is preliminary data.</text>
</comment>
<evidence type="ECO:0000313" key="6">
    <source>
        <dbReference type="EMBL" id="GHF63116.1"/>
    </source>
</evidence>
<dbReference type="GO" id="GO:0009055">
    <property type="term" value="F:electron transfer activity"/>
    <property type="evidence" value="ECO:0007669"/>
    <property type="project" value="InterPro"/>
</dbReference>
<proteinExistence type="predicted"/>
<dbReference type="Gene3D" id="1.10.760.10">
    <property type="entry name" value="Cytochrome c-like domain"/>
    <property type="match status" value="1"/>
</dbReference>
<evidence type="ECO:0000256" key="2">
    <source>
        <dbReference type="ARBA" id="ARBA00022723"/>
    </source>
</evidence>
<dbReference type="AlphaFoldDB" id="A0A8J3H0Z3"/>
<evidence type="ECO:0000313" key="7">
    <source>
        <dbReference type="Proteomes" id="UP000626220"/>
    </source>
</evidence>
<dbReference type="RefSeq" id="WP_189681696.1">
    <property type="nucleotide sequence ID" value="NZ_BNCJ01000014.1"/>
</dbReference>
<evidence type="ECO:0000259" key="5">
    <source>
        <dbReference type="PROSITE" id="PS51007"/>
    </source>
</evidence>
<dbReference type="PROSITE" id="PS51007">
    <property type="entry name" value="CYTC"/>
    <property type="match status" value="1"/>
</dbReference>
<keyword evidence="3 4" id="KW-0408">Iron</keyword>
<keyword evidence="2 4" id="KW-0479">Metal-binding</keyword>
<evidence type="ECO:0000256" key="1">
    <source>
        <dbReference type="ARBA" id="ARBA00022617"/>
    </source>
</evidence>
<accession>A0A8J3H0Z3</accession>
<evidence type="ECO:0000256" key="3">
    <source>
        <dbReference type="ARBA" id="ARBA00023004"/>
    </source>
</evidence>
<dbReference type="InterPro" id="IPR012938">
    <property type="entry name" value="Glc/Sorbosone_DH"/>
</dbReference>
<dbReference type="InterPro" id="IPR009056">
    <property type="entry name" value="Cyt_c-like_dom"/>
</dbReference>